<evidence type="ECO:0000256" key="1">
    <source>
        <dbReference type="SAM" id="Phobius"/>
    </source>
</evidence>
<evidence type="ECO:0000313" key="2">
    <source>
        <dbReference type="EMBL" id="SCE73399.1"/>
    </source>
</evidence>
<evidence type="ECO:0008006" key="4">
    <source>
        <dbReference type="Google" id="ProtNLM"/>
    </source>
</evidence>
<keyword evidence="1" id="KW-0812">Transmembrane</keyword>
<dbReference type="RefSeq" id="WP_088986523.1">
    <property type="nucleotide sequence ID" value="NZ_LT607409.1"/>
</dbReference>
<keyword evidence="1" id="KW-1133">Transmembrane helix</keyword>
<dbReference type="AlphaFoldDB" id="A0A1C4UNV8"/>
<proteinExistence type="predicted"/>
<sequence length="142" mass="15117">MLVSAIVFAVVAATLYAGHQVADHVLGQSDKQAAHKAAPGWDGWRHLLGHVMAYHLVVVVMLAITIAALDLPITVLGLAAGLGFSAVSHAFLDRRWPVRWLLTHTGSGDFADRQAPICGMYLADQSLHAACLWASALLIACL</sequence>
<dbReference type="Proteomes" id="UP000198224">
    <property type="component" value="Chromosome I"/>
</dbReference>
<feature type="transmembrane region" description="Helical" evidence="1">
    <location>
        <begin position="73"/>
        <end position="92"/>
    </location>
</feature>
<organism evidence="2 3">
    <name type="scientific">Micromonospora chokoriensis</name>
    <dbReference type="NCBI Taxonomy" id="356851"/>
    <lineage>
        <taxon>Bacteria</taxon>
        <taxon>Bacillati</taxon>
        <taxon>Actinomycetota</taxon>
        <taxon>Actinomycetes</taxon>
        <taxon>Micromonosporales</taxon>
        <taxon>Micromonosporaceae</taxon>
        <taxon>Micromonospora</taxon>
    </lineage>
</organism>
<keyword evidence="1" id="KW-0472">Membrane</keyword>
<accession>A0A1C4UNV8</accession>
<feature type="transmembrane region" description="Helical" evidence="1">
    <location>
        <begin position="47"/>
        <end position="66"/>
    </location>
</feature>
<protein>
    <recommendedName>
        <fullName evidence="4">DUF3307 domain-containing protein</fullName>
    </recommendedName>
</protein>
<dbReference type="EMBL" id="LT607409">
    <property type="protein sequence ID" value="SCE73399.1"/>
    <property type="molecule type" value="Genomic_DNA"/>
</dbReference>
<gene>
    <name evidence="2" type="ORF">GA0070612_0610</name>
</gene>
<name>A0A1C4UNV8_9ACTN</name>
<evidence type="ECO:0000313" key="3">
    <source>
        <dbReference type="Proteomes" id="UP000198224"/>
    </source>
</evidence>
<reference evidence="3" key="1">
    <citation type="submission" date="2016-06" db="EMBL/GenBank/DDBJ databases">
        <authorList>
            <person name="Varghese N."/>
            <person name="Submissions Spin"/>
        </authorList>
    </citation>
    <scope>NUCLEOTIDE SEQUENCE [LARGE SCALE GENOMIC DNA]</scope>
    <source>
        <strain evidence="3">DSM 45160</strain>
    </source>
</reference>
<keyword evidence="3" id="KW-1185">Reference proteome</keyword>